<gene>
    <name evidence="9" type="ORF">KCG35_19345</name>
</gene>
<comment type="similarity">
    <text evidence="6">Belongs to the TIM14 family.</text>
</comment>
<dbReference type="PANTHER" id="PTHR12763:SF28">
    <property type="entry name" value="GEO10507P1-RELATED"/>
    <property type="match status" value="1"/>
</dbReference>
<dbReference type="SUPFAM" id="SSF46565">
    <property type="entry name" value="Chaperone J-domain"/>
    <property type="match status" value="1"/>
</dbReference>
<keyword evidence="4 7" id="KW-0472">Membrane</keyword>
<evidence type="ECO:0000256" key="4">
    <source>
        <dbReference type="ARBA" id="ARBA00023136"/>
    </source>
</evidence>
<comment type="caution">
    <text evidence="9">The sequence shown here is derived from an EMBL/GenBank/DDBJ whole genome shotgun (WGS) entry which is preliminary data.</text>
</comment>
<dbReference type="CDD" id="cd06257">
    <property type="entry name" value="DnaJ"/>
    <property type="match status" value="1"/>
</dbReference>
<keyword evidence="2 7" id="KW-0812">Transmembrane</keyword>
<keyword evidence="3 7" id="KW-1133">Transmembrane helix</keyword>
<dbReference type="SMART" id="SM00271">
    <property type="entry name" value="DnaJ"/>
    <property type="match status" value="1"/>
</dbReference>
<accession>A0ABS5ZGN8</accession>
<dbReference type="RefSeq" id="WP_215821515.1">
    <property type="nucleotide sequence ID" value="NZ_JAGSOY010000067.1"/>
</dbReference>
<reference evidence="9 10" key="1">
    <citation type="submission" date="2021-04" db="EMBL/GenBank/DDBJ databases">
        <authorList>
            <person name="Pira H."/>
            <person name="Risdian C."/>
            <person name="Wink J."/>
        </authorList>
    </citation>
    <scope>NUCLEOTIDE SEQUENCE [LARGE SCALE GENOMIC DNA]</scope>
    <source>
        <strain evidence="9 10">WH53</strain>
    </source>
</reference>
<evidence type="ECO:0000313" key="10">
    <source>
        <dbReference type="Proteomes" id="UP000690515"/>
    </source>
</evidence>
<feature type="domain" description="J" evidence="8">
    <location>
        <begin position="190"/>
        <end position="247"/>
    </location>
</feature>
<evidence type="ECO:0000256" key="5">
    <source>
        <dbReference type="ARBA" id="ARBA00023186"/>
    </source>
</evidence>
<evidence type="ECO:0000256" key="2">
    <source>
        <dbReference type="ARBA" id="ARBA00022692"/>
    </source>
</evidence>
<comment type="subcellular location">
    <subcellularLocation>
        <location evidence="1">Membrane</location>
        <topology evidence="1">Single-pass membrane protein</topology>
    </subcellularLocation>
</comment>
<organism evidence="9 10">
    <name type="scientific">Zooshikella harenae</name>
    <dbReference type="NCBI Taxonomy" id="2827238"/>
    <lineage>
        <taxon>Bacteria</taxon>
        <taxon>Pseudomonadati</taxon>
        <taxon>Pseudomonadota</taxon>
        <taxon>Gammaproteobacteria</taxon>
        <taxon>Oceanospirillales</taxon>
        <taxon>Zooshikellaceae</taxon>
        <taxon>Zooshikella</taxon>
    </lineage>
</organism>
<dbReference type="InterPro" id="IPR001623">
    <property type="entry name" value="DnaJ_domain"/>
</dbReference>
<evidence type="ECO:0000256" key="3">
    <source>
        <dbReference type="ARBA" id="ARBA00022989"/>
    </source>
</evidence>
<dbReference type="Gene3D" id="1.10.287.110">
    <property type="entry name" value="DnaJ domain"/>
    <property type="match status" value="1"/>
</dbReference>
<feature type="transmembrane region" description="Helical" evidence="7">
    <location>
        <begin position="34"/>
        <end position="63"/>
    </location>
</feature>
<dbReference type="Proteomes" id="UP000690515">
    <property type="component" value="Unassembled WGS sequence"/>
</dbReference>
<proteinExistence type="inferred from homology"/>
<keyword evidence="10" id="KW-1185">Reference proteome</keyword>
<protein>
    <submittedName>
        <fullName evidence="9">Molecular chaperone DnaJ</fullName>
    </submittedName>
</protein>
<sequence>MRILLILGLLALLWIGWKYRRLPPTLQQQWLKKGLIALAVAILVGLVISGRIHVLFAMLAAMIPFARRFGSLLGSWQQLKQAANWFKQRQQPGLSSSQSEVTTERLRMILDHALGTIDGTVLTGRYAQQMLSSLSIEAIAELYNTCPEHDTDSRQLLDTYLRKMRHDEWQDYQQQHGQQQGFQAEMSIEEAAQILGVSISATRDEIINAHRHLMHSIHPDKGGSSYLASKLNQARDILLKHTTSKSA</sequence>
<dbReference type="PROSITE" id="PS50076">
    <property type="entry name" value="DNAJ_2"/>
    <property type="match status" value="1"/>
</dbReference>
<evidence type="ECO:0000313" key="9">
    <source>
        <dbReference type="EMBL" id="MBU2713227.1"/>
    </source>
</evidence>
<evidence type="ECO:0000259" key="8">
    <source>
        <dbReference type="PROSITE" id="PS50076"/>
    </source>
</evidence>
<dbReference type="EMBL" id="JAGSOY010000067">
    <property type="protein sequence ID" value="MBU2713227.1"/>
    <property type="molecule type" value="Genomic_DNA"/>
</dbReference>
<keyword evidence="5" id="KW-0143">Chaperone</keyword>
<name>A0ABS5ZGN8_9GAMM</name>
<evidence type="ECO:0000256" key="1">
    <source>
        <dbReference type="ARBA" id="ARBA00004167"/>
    </source>
</evidence>
<dbReference type="PANTHER" id="PTHR12763">
    <property type="match status" value="1"/>
</dbReference>
<evidence type="ECO:0000256" key="6">
    <source>
        <dbReference type="ARBA" id="ARBA00038105"/>
    </source>
</evidence>
<evidence type="ECO:0000256" key="7">
    <source>
        <dbReference type="SAM" id="Phobius"/>
    </source>
</evidence>
<dbReference type="InterPro" id="IPR036869">
    <property type="entry name" value="J_dom_sf"/>
</dbReference>